<organism evidence="7 8">
    <name type="scientific">Halomarina oriensis</name>
    <dbReference type="NCBI Taxonomy" id="671145"/>
    <lineage>
        <taxon>Archaea</taxon>
        <taxon>Methanobacteriati</taxon>
        <taxon>Methanobacteriota</taxon>
        <taxon>Stenosarchaea group</taxon>
        <taxon>Halobacteria</taxon>
        <taxon>Halobacteriales</taxon>
        <taxon>Natronomonadaceae</taxon>
        <taxon>Halomarina</taxon>
    </lineage>
</organism>
<proteinExistence type="predicted"/>
<evidence type="ECO:0000259" key="6">
    <source>
        <dbReference type="PROSITE" id="PS50106"/>
    </source>
</evidence>
<keyword evidence="4 5" id="KW-0472">Membrane</keyword>
<dbReference type="Pfam" id="PF02163">
    <property type="entry name" value="Peptidase_M50"/>
    <property type="match status" value="2"/>
</dbReference>
<dbReference type="GO" id="GO:0005737">
    <property type="term" value="C:cytoplasm"/>
    <property type="evidence" value="ECO:0007669"/>
    <property type="project" value="TreeGrafter"/>
</dbReference>
<evidence type="ECO:0000256" key="1">
    <source>
        <dbReference type="ARBA" id="ARBA00004127"/>
    </source>
</evidence>
<keyword evidence="8" id="KW-1185">Reference proteome</keyword>
<dbReference type="EMBL" id="WSZK01000041">
    <property type="protein sequence ID" value="MWG36802.1"/>
    <property type="molecule type" value="Genomic_DNA"/>
</dbReference>
<evidence type="ECO:0000313" key="8">
    <source>
        <dbReference type="Proteomes" id="UP000451471"/>
    </source>
</evidence>
<feature type="transmembrane region" description="Helical" evidence="5">
    <location>
        <begin position="494"/>
        <end position="515"/>
    </location>
</feature>
<dbReference type="GO" id="GO:0016020">
    <property type="term" value="C:membrane"/>
    <property type="evidence" value="ECO:0007669"/>
    <property type="project" value="InterPro"/>
</dbReference>
<evidence type="ECO:0000256" key="2">
    <source>
        <dbReference type="ARBA" id="ARBA00022692"/>
    </source>
</evidence>
<dbReference type="PROSITE" id="PS50106">
    <property type="entry name" value="PDZ"/>
    <property type="match status" value="1"/>
</dbReference>
<dbReference type="RefSeq" id="WP_158206453.1">
    <property type="nucleotide sequence ID" value="NZ_WSZK01000041.1"/>
</dbReference>
<feature type="transmembrane region" description="Helical" evidence="5">
    <location>
        <begin position="6"/>
        <end position="22"/>
    </location>
</feature>
<dbReference type="PANTHER" id="PTHR13325:SF3">
    <property type="entry name" value="MEMBRANE-BOUND TRANSCRIPTION FACTOR SITE-2 PROTEASE"/>
    <property type="match status" value="1"/>
</dbReference>
<evidence type="ECO:0000256" key="3">
    <source>
        <dbReference type="ARBA" id="ARBA00022989"/>
    </source>
</evidence>
<reference evidence="7 8" key="1">
    <citation type="submission" date="2019-12" db="EMBL/GenBank/DDBJ databases">
        <title>Halocatena pleomorpha gen. nov. sp. nov., an extremely halophilic archaeon of family Halobacteriaceae isolated from saltpan soil.</title>
        <authorList>
            <person name="Pal Y."/>
            <person name="Verma A."/>
            <person name="Krishnamurthi S."/>
            <person name="Kumar P."/>
        </authorList>
    </citation>
    <scope>NUCLEOTIDE SEQUENCE [LARGE SCALE GENOMIC DNA]</scope>
    <source>
        <strain evidence="7 8">JCM 16495</strain>
    </source>
</reference>
<dbReference type="GO" id="GO:0004222">
    <property type="term" value="F:metalloendopeptidase activity"/>
    <property type="evidence" value="ECO:0007669"/>
    <property type="project" value="InterPro"/>
</dbReference>
<dbReference type="InterPro" id="IPR041489">
    <property type="entry name" value="PDZ_6"/>
</dbReference>
<feature type="transmembrane region" description="Helical" evidence="5">
    <location>
        <begin position="554"/>
        <end position="573"/>
    </location>
</feature>
<protein>
    <submittedName>
        <fullName evidence="7">PDZ domain-containing protein</fullName>
    </submittedName>
</protein>
<keyword evidence="3 5" id="KW-1133">Transmembrane helix</keyword>
<dbReference type="InterPro" id="IPR001478">
    <property type="entry name" value="PDZ"/>
</dbReference>
<dbReference type="Gene3D" id="2.30.42.10">
    <property type="match status" value="2"/>
</dbReference>
<dbReference type="InterPro" id="IPR008915">
    <property type="entry name" value="Peptidase_M50"/>
</dbReference>
<dbReference type="OrthoDB" id="15212at2157"/>
<dbReference type="Pfam" id="PF17820">
    <property type="entry name" value="PDZ_6"/>
    <property type="match status" value="1"/>
</dbReference>
<feature type="transmembrane region" description="Helical" evidence="5">
    <location>
        <begin position="182"/>
        <end position="202"/>
    </location>
</feature>
<feature type="domain" description="PDZ" evidence="6">
    <location>
        <begin position="203"/>
        <end position="247"/>
    </location>
</feature>
<dbReference type="SMART" id="SM00228">
    <property type="entry name" value="PDZ"/>
    <property type="match status" value="1"/>
</dbReference>
<accession>A0A6B0GPP2</accession>
<dbReference type="PANTHER" id="PTHR13325">
    <property type="entry name" value="PROTEASE M50 MEMBRANE-BOUND TRANSCRIPTION FACTOR SITE 2 PROTEASE"/>
    <property type="match status" value="1"/>
</dbReference>
<dbReference type="GO" id="GO:0031293">
    <property type="term" value="P:membrane protein intracellular domain proteolysis"/>
    <property type="evidence" value="ECO:0007669"/>
    <property type="project" value="TreeGrafter"/>
</dbReference>
<evidence type="ECO:0000256" key="5">
    <source>
        <dbReference type="SAM" id="Phobius"/>
    </source>
</evidence>
<keyword evidence="2 5" id="KW-0812">Transmembrane</keyword>
<name>A0A6B0GPP2_9EURY</name>
<evidence type="ECO:0000313" key="7">
    <source>
        <dbReference type="EMBL" id="MWG36802.1"/>
    </source>
</evidence>
<feature type="transmembrane region" description="Helical" evidence="5">
    <location>
        <begin position="61"/>
        <end position="85"/>
    </location>
</feature>
<dbReference type="InterPro" id="IPR036034">
    <property type="entry name" value="PDZ_sf"/>
</dbReference>
<gene>
    <name evidence="7" type="ORF">GQS65_20325</name>
</gene>
<dbReference type="SUPFAM" id="SSF50156">
    <property type="entry name" value="PDZ domain-like"/>
    <property type="match status" value="2"/>
</dbReference>
<sequence>MGPLAWVLVGSGCYVVAAMLAQRRGHLPDWVEVSGPITTVHTRRGRRLLNRLARHDRFWRGFGTLAVAVAFLLMALLAGVVLVAARAALSGAGDTAVARPRNTLVVPGVNDFLPLSVAPELLVGLLLALAVHEGAHGVLCRVGGIEVESVGVFLLGPIPTGAFVDPDDATADAASPAVLDRMFAAGILTNLVVAAVAFGLLFGPVGGAIAVAPGAAVGGVVDGSPAADAGIETGDRITAVAGESVTDPADLDAALADGTCAVPVELNGNRDVTLRRAVTVADSTATFQRGTRLTSVDGEAVCTLTGFEAAVGDDDRVTVRTDGGAAHELVVGARATPTAGGPLSSAGAPSKPFTVVRVDGERVHSTDALLAALDDRSPGETVEVVAYPDGGSDPRTYAVTLGSDGDGAAYLGVVPQRGVGGYTLVDAGVGTYPADEMLSLFRGQGEDPFGFGPASLLLVVVLLPMAATVGFAPYDFPGIEGSVANFYTVPALPAPLDGGVFVLANVLFWTGWVNLQLALFNAIPAFPLDGGKLLHTSAGALGERVGAPDRTASVVAGLATLVMLGAVTAMLVGPML</sequence>
<evidence type="ECO:0000256" key="4">
    <source>
        <dbReference type="ARBA" id="ARBA00023136"/>
    </source>
</evidence>
<dbReference type="Proteomes" id="UP000451471">
    <property type="component" value="Unassembled WGS sequence"/>
</dbReference>
<comment type="caution">
    <text evidence="7">The sequence shown here is derived from an EMBL/GenBank/DDBJ whole genome shotgun (WGS) entry which is preliminary data.</text>
</comment>
<dbReference type="InterPro" id="IPR001193">
    <property type="entry name" value="MBTPS2"/>
</dbReference>
<dbReference type="GO" id="GO:0012505">
    <property type="term" value="C:endomembrane system"/>
    <property type="evidence" value="ECO:0007669"/>
    <property type="project" value="UniProtKB-SubCell"/>
</dbReference>
<feature type="transmembrane region" description="Helical" evidence="5">
    <location>
        <begin position="449"/>
        <end position="474"/>
    </location>
</feature>
<dbReference type="AlphaFoldDB" id="A0A6B0GPP2"/>
<comment type="subcellular location">
    <subcellularLocation>
        <location evidence="1">Endomembrane system</location>
        <topology evidence="1">Multi-pass membrane protein</topology>
    </subcellularLocation>
</comment>